<protein>
    <submittedName>
        <fullName evidence="2">Propionyl-CoA carboxylase</fullName>
    </submittedName>
</protein>
<dbReference type="EMBL" id="BKCP01000001">
    <property type="protein sequence ID" value="GER25056.1"/>
    <property type="molecule type" value="Genomic_DNA"/>
</dbReference>
<keyword evidence="3" id="KW-1185">Reference proteome</keyword>
<proteinExistence type="predicted"/>
<evidence type="ECO:0000313" key="2">
    <source>
        <dbReference type="EMBL" id="GER25056.1"/>
    </source>
</evidence>
<dbReference type="AlphaFoldDB" id="A0A5A7NX21"/>
<sequence>MASEARTAPRQLLSDSSGFHNNCRLNLRRKAPQEKLLRPLEKLLLFFLYWVLSGHLDPSYGGPVGKVASLTAAWWAEATHMMFVMILIRSCGVFNSGHQGSSFLSAWPTVRISVHHD</sequence>
<feature type="region of interest" description="Disordered" evidence="1">
    <location>
        <begin position="1"/>
        <end position="21"/>
    </location>
</feature>
<name>A0A5A7NX21_STRAF</name>
<comment type="caution">
    <text evidence="2">The sequence shown here is derived from an EMBL/GenBank/DDBJ whole genome shotgun (WGS) entry which is preliminary data.</text>
</comment>
<organism evidence="2 3">
    <name type="scientific">Striga asiatica</name>
    <name type="common">Asiatic witchweed</name>
    <name type="synonym">Buchnera asiatica</name>
    <dbReference type="NCBI Taxonomy" id="4170"/>
    <lineage>
        <taxon>Eukaryota</taxon>
        <taxon>Viridiplantae</taxon>
        <taxon>Streptophyta</taxon>
        <taxon>Embryophyta</taxon>
        <taxon>Tracheophyta</taxon>
        <taxon>Spermatophyta</taxon>
        <taxon>Magnoliopsida</taxon>
        <taxon>eudicotyledons</taxon>
        <taxon>Gunneridae</taxon>
        <taxon>Pentapetalae</taxon>
        <taxon>asterids</taxon>
        <taxon>lamiids</taxon>
        <taxon>Lamiales</taxon>
        <taxon>Orobanchaceae</taxon>
        <taxon>Buchnereae</taxon>
        <taxon>Striga</taxon>
    </lineage>
</organism>
<gene>
    <name evidence="2" type="ORF">STAS_00607</name>
</gene>
<accession>A0A5A7NX21</accession>
<dbReference type="OrthoDB" id="984245at2759"/>
<evidence type="ECO:0000256" key="1">
    <source>
        <dbReference type="SAM" id="MobiDB-lite"/>
    </source>
</evidence>
<evidence type="ECO:0000313" key="3">
    <source>
        <dbReference type="Proteomes" id="UP000325081"/>
    </source>
</evidence>
<dbReference type="Proteomes" id="UP000325081">
    <property type="component" value="Unassembled WGS sequence"/>
</dbReference>
<reference evidence="3" key="1">
    <citation type="journal article" date="2019" name="Curr. Biol.">
        <title>Genome Sequence of Striga asiatica Provides Insight into the Evolution of Plant Parasitism.</title>
        <authorList>
            <person name="Yoshida S."/>
            <person name="Kim S."/>
            <person name="Wafula E.K."/>
            <person name="Tanskanen J."/>
            <person name="Kim Y.M."/>
            <person name="Honaas L."/>
            <person name="Yang Z."/>
            <person name="Spallek T."/>
            <person name="Conn C.E."/>
            <person name="Ichihashi Y."/>
            <person name="Cheong K."/>
            <person name="Cui S."/>
            <person name="Der J.P."/>
            <person name="Gundlach H."/>
            <person name="Jiao Y."/>
            <person name="Hori C."/>
            <person name="Ishida J.K."/>
            <person name="Kasahara H."/>
            <person name="Kiba T."/>
            <person name="Kim M.S."/>
            <person name="Koo N."/>
            <person name="Laohavisit A."/>
            <person name="Lee Y.H."/>
            <person name="Lumba S."/>
            <person name="McCourt P."/>
            <person name="Mortimer J.C."/>
            <person name="Mutuku J.M."/>
            <person name="Nomura T."/>
            <person name="Sasaki-Sekimoto Y."/>
            <person name="Seto Y."/>
            <person name="Wang Y."/>
            <person name="Wakatake T."/>
            <person name="Sakakibara H."/>
            <person name="Demura T."/>
            <person name="Yamaguchi S."/>
            <person name="Yoneyama K."/>
            <person name="Manabe R.I."/>
            <person name="Nelson D.C."/>
            <person name="Schulman A.H."/>
            <person name="Timko M.P."/>
            <person name="dePamphilis C.W."/>
            <person name="Choi D."/>
            <person name="Shirasu K."/>
        </authorList>
    </citation>
    <scope>NUCLEOTIDE SEQUENCE [LARGE SCALE GENOMIC DNA]</scope>
    <source>
        <strain evidence="3">cv. UVA1</strain>
    </source>
</reference>